<dbReference type="Gene3D" id="3.90.320.10">
    <property type="match status" value="1"/>
</dbReference>
<evidence type="ECO:0000313" key="3">
    <source>
        <dbReference type="Proteomes" id="UP000298596"/>
    </source>
</evidence>
<dbReference type="Proteomes" id="UP000298596">
    <property type="component" value="Plasmid p6"/>
</dbReference>
<dbReference type="Pfam" id="PF12684">
    <property type="entry name" value="DUF3799"/>
    <property type="match status" value="1"/>
</dbReference>
<dbReference type="AlphaFoldDB" id="A0A4D8QPW1"/>
<proteinExistence type="predicted"/>
<gene>
    <name evidence="2" type="ORF">D3867_36295</name>
</gene>
<keyword evidence="2" id="KW-0614">Plasmid</keyword>
<reference evidence="2 3" key="1">
    <citation type="submission" date="2018-09" db="EMBL/GenBank/DDBJ databases">
        <title>Whole genome based analysis of evolution and adaptive divergence in Indian and Brazilian strains of Azospirillum brasilense.</title>
        <authorList>
            <person name="Singh C."/>
            <person name="Tripathi A.K."/>
        </authorList>
    </citation>
    <scope>NUCLEOTIDE SEQUENCE [LARGE SCALE GENOMIC DNA]</scope>
    <source>
        <strain evidence="2 3">MTCC4036</strain>
        <plasmid evidence="2 3">p6</plasmid>
    </source>
</reference>
<evidence type="ECO:0000313" key="2">
    <source>
        <dbReference type="EMBL" id="QCO07342.1"/>
    </source>
</evidence>
<organism evidence="2 3">
    <name type="scientific">Azospirillum brasilense</name>
    <dbReference type="NCBI Taxonomy" id="192"/>
    <lineage>
        <taxon>Bacteria</taxon>
        <taxon>Pseudomonadati</taxon>
        <taxon>Pseudomonadota</taxon>
        <taxon>Alphaproteobacteria</taxon>
        <taxon>Rhodospirillales</taxon>
        <taxon>Azospirillaceae</taxon>
        <taxon>Azospirillum</taxon>
    </lineage>
</organism>
<dbReference type="InterPro" id="IPR011604">
    <property type="entry name" value="PDDEXK-like_dom_sf"/>
</dbReference>
<dbReference type="EMBL" id="CP032336">
    <property type="protein sequence ID" value="QCO07342.1"/>
    <property type="molecule type" value="Genomic_DNA"/>
</dbReference>
<protein>
    <recommendedName>
        <fullName evidence="1">Putative exodeoxyribonuclease 8 PDDEXK-like domain-containing protein</fullName>
    </recommendedName>
</protein>
<sequence>MNMITRPAPEPGIHRMPEDDYHASPGLSVSKLKVFADAPAKAQFGERSETSSQRFGSLIHCAVLESADLENRYFVCDLERLNPRDGAYKEAQAKAGHRTLVKRPDWDEALRIRDAVHQHPIARELLGKNLLVEQSFYWKDEMTGLLRRGRADGLRPDMRVIVDLKSTTDASRYGFARSVAEYRYHWQDAYYRDGIKAIAWEPEAFIFLAVEKEPPFLVGAYEVPEEDLQRGRERVREELTRYAECVRTNNWPGYSDTLETLHLPEWAHR</sequence>
<feature type="domain" description="Putative exodeoxyribonuclease 8 PDDEXK-like" evidence="1">
    <location>
        <begin position="28"/>
        <end position="261"/>
    </location>
</feature>
<geneLocation type="plasmid" evidence="2 3">
    <name>p6</name>
</geneLocation>
<evidence type="ECO:0000259" key="1">
    <source>
        <dbReference type="Pfam" id="PF12684"/>
    </source>
</evidence>
<dbReference type="InterPro" id="IPR024432">
    <property type="entry name" value="Put_RecE_PDDEXK-like_dom"/>
</dbReference>
<accession>A0A4D8QPW1</accession>
<name>A0A4D8QPW1_AZOBR</name>